<name>A0A0C9X132_9AGAR</name>
<evidence type="ECO:0000313" key="1">
    <source>
        <dbReference type="EMBL" id="KIJ98830.1"/>
    </source>
</evidence>
<protein>
    <submittedName>
        <fullName evidence="1">Unplaced genomic scaffold K443scaffold_125, whole genome shotgun sequence</fullName>
    </submittedName>
</protein>
<dbReference type="HOGENOM" id="CLU_934032_0_0_1"/>
<gene>
    <name evidence="1" type="ORF">K443DRAFT_626384</name>
</gene>
<reference evidence="1 2" key="1">
    <citation type="submission" date="2014-04" db="EMBL/GenBank/DDBJ databases">
        <authorList>
            <consortium name="DOE Joint Genome Institute"/>
            <person name="Kuo A."/>
            <person name="Kohler A."/>
            <person name="Nagy L.G."/>
            <person name="Floudas D."/>
            <person name="Copeland A."/>
            <person name="Barry K.W."/>
            <person name="Cichocki N."/>
            <person name="Veneault-Fourrey C."/>
            <person name="LaButti K."/>
            <person name="Lindquist E.A."/>
            <person name="Lipzen A."/>
            <person name="Lundell T."/>
            <person name="Morin E."/>
            <person name="Murat C."/>
            <person name="Sun H."/>
            <person name="Tunlid A."/>
            <person name="Henrissat B."/>
            <person name="Grigoriev I.V."/>
            <person name="Hibbett D.S."/>
            <person name="Martin F."/>
            <person name="Nordberg H.P."/>
            <person name="Cantor M.N."/>
            <person name="Hua S.X."/>
        </authorList>
    </citation>
    <scope>NUCLEOTIDE SEQUENCE [LARGE SCALE GENOMIC DNA]</scope>
    <source>
        <strain evidence="1 2">LaAM-08-1</strain>
    </source>
</reference>
<proteinExistence type="predicted"/>
<dbReference type="AlphaFoldDB" id="A0A0C9X132"/>
<accession>A0A0C9X132</accession>
<sequence length="298" mass="32712">MRTGKDGGNDRARAVSRNVHISAPHPRFDVGTPAQAAYIFKATGSKSLLIAGRTPTAFLNLSPCISTASLSAPIKSTVHPKFHTCSHYLLVVSQREPFFDASLAIYAWQQRRGCPLSMCAYIQMHGNRSSTCPLDQIFLSAGLGRSSTAKAWYIDCDGRPMKRLRGHLQLAFPLWNVSLPPNSSCALTATRNVVGRYINGVDEHSVCHTGADPPAVSGEFIHVEQDDTFRWAESYKMWAAAVRKTFVVTCADEMSVDPDTGLCLFSRPREPAGDPVFDFVPRFEPECPCVMAFVDSPV</sequence>
<dbReference type="EMBL" id="KN838660">
    <property type="protein sequence ID" value="KIJ98830.1"/>
    <property type="molecule type" value="Genomic_DNA"/>
</dbReference>
<keyword evidence="2" id="KW-1185">Reference proteome</keyword>
<dbReference type="OrthoDB" id="5803672at2759"/>
<reference evidence="2" key="2">
    <citation type="submission" date="2015-01" db="EMBL/GenBank/DDBJ databases">
        <title>Evolutionary Origins and Diversification of the Mycorrhizal Mutualists.</title>
        <authorList>
            <consortium name="DOE Joint Genome Institute"/>
            <consortium name="Mycorrhizal Genomics Consortium"/>
            <person name="Kohler A."/>
            <person name="Kuo A."/>
            <person name="Nagy L.G."/>
            <person name="Floudas D."/>
            <person name="Copeland A."/>
            <person name="Barry K.W."/>
            <person name="Cichocki N."/>
            <person name="Veneault-Fourrey C."/>
            <person name="LaButti K."/>
            <person name="Lindquist E.A."/>
            <person name="Lipzen A."/>
            <person name="Lundell T."/>
            <person name="Morin E."/>
            <person name="Murat C."/>
            <person name="Riley R."/>
            <person name="Ohm R."/>
            <person name="Sun H."/>
            <person name="Tunlid A."/>
            <person name="Henrissat B."/>
            <person name="Grigoriev I.V."/>
            <person name="Hibbett D.S."/>
            <person name="Martin F."/>
        </authorList>
    </citation>
    <scope>NUCLEOTIDE SEQUENCE [LARGE SCALE GENOMIC DNA]</scope>
    <source>
        <strain evidence="2">LaAM-08-1</strain>
    </source>
</reference>
<dbReference type="STRING" id="1095629.A0A0C9X132"/>
<evidence type="ECO:0000313" key="2">
    <source>
        <dbReference type="Proteomes" id="UP000054477"/>
    </source>
</evidence>
<dbReference type="Proteomes" id="UP000054477">
    <property type="component" value="Unassembled WGS sequence"/>
</dbReference>
<organism evidence="1 2">
    <name type="scientific">Laccaria amethystina LaAM-08-1</name>
    <dbReference type="NCBI Taxonomy" id="1095629"/>
    <lineage>
        <taxon>Eukaryota</taxon>
        <taxon>Fungi</taxon>
        <taxon>Dikarya</taxon>
        <taxon>Basidiomycota</taxon>
        <taxon>Agaricomycotina</taxon>
        <taxon>Agaricomycetes</taxon>
        <taxon>Agaricomycetidae</taxon>
        <taxon>Agaricales</taxon>
        <taxon>Agaricineae</taxon>
        <taxon>Hydnangiaceae</taxon>
        <taxon>Laccaria</taxon>
    </lineage>
</organism>